<feature type="compositionally biased region" description="Low complexity" evidence="3">
    <location>
        <begin position="447"/>
        <end position="458"/>
    </location>
</feature>
<proteinExistence type="predicted"/>
<sequence>MAPKKKEAAQKMSLGDFLSDQNFGGSWADEVEDTYGEGTQPLPPSERKTYGSSSGYGSGYGASSGGGGAWGGGERSYAPRDSGPARLPDKPPYTAHLGNLSYDATVDTVTEFFEGCSIINVRIIEDREQQRPKGFAYAEFADVDGLKKALELDGENFQGRTIRVTIADPPRDGGRGESNRDLSDWTRKGPLADLPSRGGSDRRGGDFGDRPERPERRPFRDAAADDGRTRDFGNWERKGPLSPLAQPEGAAGGFREREGSRPRNENRGESFRADRQQAPATWGEGAARQDSRPPRREFADRPERPERVPTAAEKDNQWRSNMRPDSVKASPGQSRDGSEAPASPGATTPAATPAAPVGRPRLNLQKRTVSEATDALSPSTAGDAKASPFGAARPINTAQREKEIEEKREQQLKEKRDADEKAKEEKRLAKEAAAKEAEEKAAEAAKAEAAAEAAPAAADADKESKTTEAGASDEKIPVRSKGPREGAPPLKTRPSDTGNWRQASGELRSPRVAPSGPRRGGGGPARGGRSDGPRPPRANGSPTTQAASAEGDAEPSTAAVEDEGWTTVIVPKKGRGGRS</sequence>
<gene>
    <name evidence="5" type="ORF">B0T11DRAFT_74180</name>
</gene>
<dbReference type="SUPFAM" id="SSF54928">
    <property type="entry name" value="RNA-binding domain, RBD"/>
    <property type="match status" value="1"/>
</dbReference>
<dbReference type="GO" id="GO:0003723">
    <property type="term" value="F:RNA binding"/>
    <property type="evidence" value="ECO:0007669"/>
    <property type="project" value="UniProtKB-UniRule"/>
</dbReference>
<dbReference type="GO" id="GO:0005730">
    <property type="term" value="C:nucleolus"/>
    <property type="evidence" value="ECO:0007669"/>
    <property type="project" value="TreeGrafter"/>
</dbReference>
<accession>A0A8K0X2A4</accession>
<feature type="compositionally biased region" description="Polar residues" evidence="3">
    <location>
        <begin position="365"/>
        <end position="380"/>
    </location>
</feature>
<dbReference type="PANTHER" id="PTHR23236:SF11">
    <property type="entry name" value="EUKARYOTIC TRANSLATION INITIATION FACTOR 4H"/>
    <property type="match status" value="1"/>
</dbReference>
<evidence type="ECO:0000256" key="2">
    <source>
        <dbReference type="PROSITE-ProRule" id="PRU00176"/>
    </source>
</evidence>
<dbReference type="PANTHER" id="PTHR23236">
    <property type="entry name" value="EUKARYOTIC TRANSLATION INITIATION FACTOR 4B/4H"/>
    <property type="match status" value="1"/>
</dbReference>
<feature type="compositionally biased region" description="Basic and acidic residues" evidence="3">
    <location>
        <begin position="199"/>
        <end position="239"/>
    </location>
</feature>
<evidence type="ECO:0000313" key="6">
    <source>
        <dbReference type="Proteomes" id="UP000813385"/>
    </source>
</evidence>
<feature type="region of interest" description="Disordered" evidence="3">
    <location>
        <begin position="1"/>
        <end position="91"/>
    </location>
</feature>
<dbReference type="PROSITE" id="PS50102">
    <property type="entry name" value="RRM"/>
    <property type="match status" value="1"/>
</dbReference>
<name>A0A8K0X2A4_9PEZI</name>
<dbReference type="Proteomes" id="UP000813385">
    <property type="component" value="Unassembled WGS sequence"/>
</dbReference>
<feature type="compositionally biased region" description="Low complexity" evidence="3">
    <location>
        <begin position="340"/>
        <end position="356"/>
    </location>
</feature>
<evidence type="ECO:0000256" key="1">
    <source>
        <dbReference type="ARBA" id="ARBA00022884"/>
    </source>
</evidence>
<evidence type="ECO:0000256" key="3">
    <source>
        <dbReference type="SAM" id="MobiDB-lite"/>
    </source>
</evidence>
<dbReference type="OrthoDB" id="48651at2759"/>
<feature type="compositionally biased region" description="Basic and acidic residues" evidence="3">
    <location>
        <begin position="169"/>
        <end position="187"/>
    </location>
</feature>
<dbReference type="Gene3D" id="3.30.70.330">
    <property type="match status" value="1"/>
</dbReference>
<feature type="compositionally biased region" description="Gly residues" evidence="3">
    <location>
        <begin position="54"/>
        <end position="74"/>
    </location>
</feature>
<evidence type="ECO:0000259" key="4">
    <source>
        <dbReference type="PROSITE" id="PS50102"/>
    </source>
</evidence>
<dbReference type="AlphaFoldDB" id="A0A8K0X2A4"/>
<keyword evidence="1 2" id="KW-0694">RNA-binding</keyword>
<dbReference type="InterPro" id="IPR012677">
    <property type="entry name" value="Nucleotide-bd_a/b_plait_sf"/>
</dbReference>
<dbReference type="Pfam" id="PF00076">
    <property type="entry name" value="RRM_1"/>
    <property type="match status" value="1"/>
</dbReference>
<dbReference type="SMART" id="SM00360">
    <property type="entry name" value="RRM"/>
    <property type="match status" value="1"/>
</dbReference>
<feature type="compositionally biased region" description="Basic and acidic residues" evidence="3">
    <location>
        <begin position="459"/>
        <end position="477"/>
    </location>
</feature>
<reference evidence="5" key="1">
    <citation type="journal article" date="2021" name="Nat. Commun.">
        <title>Genetic determinants of endophytism in the Arabidopsis root mycobiome.</title>
        <authorList>
            <person name="Mesny F."/>
            <person name="Miyauchi S."/>
            <person name="Thiergart T."/>
            <person name="Pickel B."/>
            <person name="Atanasova L."/>
            <person name="Karlsson M."/>
            <person name="Huettel B."/>
            <person name="Barry K.W."/>
            <person name="Haridas S."/>
            <person name="Chen C."/>
            <person name="Bauer D."/>
            <person name="Andreopoulos W."/>
            <person name="Pangilinan J."/>
            <person name="LaButti K."/>
            <person name="Riley R."/>
            <person name="Lipzen A."/>
            <person name="Clum A."/>
            <person name="Drula E."/>
            <person name="Henrissat B."/>
            <person name="Kohler A."/>
            <person name="Grigoriev I.V."/>
            <person name="Martin F.M."/>
            <person name="Hacquard S."/>
        </authorList>
    </citation>
    <scope>NUCLEOTIDE SEQUENCE</scope>
    <source>
        <strain evidence="5">MPI-CAGE-AT-0016</strain>
    </source>
</reference>
<feature type="region of interest" description="Disordered" evidence="3">
    <location>
        <begin position="161"/>
        <end position="579"/>
    </location>
</feature>
<dbReference type="EMBL" id="JAGPXD010000003">
    <property type="protein sequence ID" value="KAH7361407.1"/>
    <property type="molecule type" value="Genomic_DNA"/>
</dbReference>
<comment type="caution">
    <text evidence="5">The sequence shown here is derived from an EMBL/GenBank/DDBJ whole genome shotgun (WGS) entry which is preliminary data.</text>
</comment>
<evidence type="ECO:0000313" key="5">
    <source>
        <dbReference type="EMBL" id="KAH7361407.1"/>
    </source>
</evidence>
<feature type="compositionally biased region" description="Basic and acidic residues" evidence="3">
    <location>
        <begin position="399"/>
        <end position="446"/>
    </location>
</feature>
<keyword evidence="6" id="KW-1185">Reference proteome</keyword>
<feature type="domain" description="RRM" evidence="4">
    <location>
        <begin position="93"/>
        <end position="169"/>
    </location>
</feature>
<feature type="compositionally biased region" description="Basic and acidic residues" evidence="3">
    <location>
        <begin position="254"/>
        <end position="275"/>
    </location>
</feature>
<protein>
    <submittedName>
        <fullName evidence="5">RNA recognition motif-containing protein</fullName>
    </submittedName>
</protein>
<dbReference type="InterPro" id="IPR035979">
    <property type="entry name" value="RBD_domain_sf"/>
</dbReference>
<organism evidence="5 6">
    <name type="scientific">Plectosphaerella cucumerina</name>
    <dbReference type="NCBI Taxonomy" id="40658"/>
    <lineage>
        <taxon>Eukaryota</taxon>
        <taxon>Fungi</taxon>
        <taxon>Dikarya</taxon>
        <taxon>Ascomycota</taxon>
        <taxon>Pezizomycotina</taxon>
        <taxon>Sordariomycetes</taxon>
        <taxon>Hypocreomycetidae</taxon>
        <taxon>Glomerellales</taxon>
        <taxon>Plectosphaerellaceae</taxon>
        <taxon>Plectosphaerella</taxon>
    </lineage>
</organism>
<dbReference type="InterPro" id="IPR000504">
    <property type="entry name" value="RRM_dom"/>
</dbReference>
<feature type="compositionally biased region" description="Basic and acidic residues" evidence="3">
    <location>
        <begin position="287"/>
        <end position="317"/>
    </location>
</feature>